<dbReference type="Proteomes" id="UP000486351">
    <property type="component" value="Unassembled WGS sequence"/>
</dbReference>
<keyword evidence="1" id="KW-0540">Nuclease</keyword>
<dbReference type="GO" id="GO:0016787">
    <property type="term" value="F:hydrolase activity"/>
    <property type="evidence" value="ECO:0007669"/>
    <property type="project" value="UniProtKB-KW"/>
</dbReference>
<dbReference type="AlphaFoldDB" id="A0A6G0RNU4"/>
<keyword evidence="8" id="KW-0239">DNA-directed DNA polymerase</keyword>
<keyword evidence="7" id="KW-0695">RNA-directed DNA polymerase</keyword>
<name>A0A6G0RNU4_9STRA</name>
<comment type="caution">
    <text evidence="11">The sequence shown here is derived from an EMBL/GenBank/DDBJ whole genome shotgun (WGS) entry which is preliminary data.</text>
</comment>
<proteinExistence type="predicted"/>
<keyword evidence="2" id="KW-0479">Metal-binding</keyword>
<dbReference type="GO" id="GO:0003964">
    <property type="term" value="F:RNA-directed DNA polymerase activity"/>
    <property type="evidence" value="ECO:0007669"/>
    <property type="project" value="UniProtKB-KW"/>
</dbReference>
<keyword evidence="4" id="KW-0378">Hydrolase</keyword>
<keyword evidence="5" id="KW-0460">Magnesium</keyword>
<keyword evidence="8" id="KW-0548">Nucleotidyltransferase</keyword>
<evidence type="ECO:0000256" key="9">
    <source>
        <dbReference type="ARBA" id="ARBA00023172"/>
    </source>
</evidence>
<dbReference type="SUPFAM" id="SSF53098">
    <property type="entry name" value="Ribonuclease H-like"/>
    <property type="match status" value="1"/>
</dbReference>
<accession>A0A6G0RNU4</accession>
<feature type="domain" description="Integrase catalytic" evidence="10">
    <location>
        <begin position="32"/>
        <end position="179"/>
    </location>
</feature>
<dbReference type="GO" id="GO:0004519">
    <property type="term" value="F:endonuclease activity"/>
    <property type="evidence" value="ECO:0007669"/>
    <property type="project" value="UniProtKB-KW"/>
</dbReference>
<evidence type="ECO:0000256" key="3">
    <source>
        <dbReference type="ARBA" id="ARBA00022759"/>
    </source>
</evidence>
<dbReference type="GO" id="GO:0006310">
    <property type="term" value="P:DNA recombination"/>
    <property type="evidence" value="ECO:0007669"/>
    <property type="project" value="UniProtKB-KW"/>
</dbReference>
<dbReference type="PROSITE" id="PS50994">
    <property type="entry name" value="INTEGRASE"/>
    <property type="match status" value="1"/>
</dbReference>
<evidence type="ECO:0000256" key="8">
    <source>
        <dbReference type="ARBA" id="ARBA00022932"/>
    </source>
</evidence>
<reference evidence="11 12" key="1">
    <citation type="submission" date="2018-09" db="EMBL/GenBank/DDBJ databases">
        <title>Genomic investigation of the strawberry pathogen Phytophthora fragariae indicates pathogenicity is determined by transcriptional variation in three key races.</title>
        <authorList>
            <person name="Adams T.M."/>
            <person name="Armitage A.D."/>
            <person name="Sobczyk M.K."/>
            <person name="Bates H.J."/>
            <person name="Dunwell J.M."/>
            <person name="Nellist C.F."/>
            <person name="Harrison R.J."/>
        </authorList>
    </citation>
    <scope>NUCLEOTIDE SEQUENCE [LARGE SCALE GENOMIC DNA]</scope>
    <source>
        <strain evidence="11 12">NOV-77</strain>
    </source>
</reference>
<dbReference type="InterPro" id="IPR036397">
    <property type="entry name" value="RNaseH_sf"/>
</dbReference>
<keyword evidence="3" id="KW-0255">Endonuclease</keyword>
<dbReference type="InterPro" id="IPR012337">
    <property type="entry name" value="RNaseH-like_sf"/>
</dbReference>
<evidence type="ECO:0000256" key="2">
    <source>
        <dbReference type="ARBA" id="ARBA00022723"/>
    </source>
</evidence>
<evidence type="ECO:0000313" key="12">
    <source>
        <dbReference type="Proteomes" id="UP000486351"/>
    </source>
</evidence>
<keyword evidence="9" id="KW-0233">DNA recombination</keyword>
<evidence type="ECO:0000256" key="4">
    <source>
        <dbReference type="ARBA" id="ARBA00022801"/>
    </source>
</evidence>
<evidence type="ECO:0000256" key="5">
    <source>
        <dbReference type="ARBA" id="ARBA00022842"/>
    </source>
</evidence>
<evidence type="ECO:0000313" key="11">
    <source>
        <dbReference type="EMBL" id="KAE9338286.1"/>
    </source>
</evidence>
<dbReference type="GO" id="GO:0003676">
    <property type="term" value="F:nucleic acid binding"/>
    <property type="evidence" value="ECO:0007669"/>
    <property type="project" value="InterPro"/>
</dbReference>
<dbReference type="Gene3D" id="3.30.420.10">
    <property type="entry name" value="Ribonuclease H-like superfamily/Ribonuclease H"/>
    <property type="match status" value="1"/>
</dbReference>
<dbReference type="EMBL" id="QXFY01000672">
    <property type="protein sequence ID" value="KAE9338286.1"/>
    <property type="molecule type" value="Genomic_DNA"/>
</dbReference>
<dbReference type="PROSITE" id="PS51257">
    <property type="entry name" value="PROKAR_LIPOPROTEIN"/>
    <property type="match status" value="1"/>
</dbReference>
<dbReference type="GO" id="GO:0015074">
    <property type="term" value="P:DNA integration"/>
    <property type="evidence" value="ECO:0007669"/>
    <property type="project" value="UniProtKB-KW"/>
</dbReference>
<evidence type="ECO:0000256" key="1">
    <source>
        <dbReference type="ARBA" id="ARBA00022722"/>
    </source>
</evidence>
<evidence type="ECO:0000256" key="6">
    <source>
        <dbReference type="ARBA" id="ARBA00022908"/>
    </source>
</evidence>
<dbReference type="GO" id="GO:0003887">
    <property type="term" value="F:DNA-directed DNA polymerase activity"/>
    <property type="evidence" value="ECO:0007669"/>
    <property type="project" value="UniProtKB-KW"/>
</dbReference>
<sequence length="179" mass="20206">MRDVVRIVDGVPNLASQQALGGACEGCACGKMSVTPFFHRSASQVKTQRILEVVHSDVMGPMNPKSKGGARFVVTFIDDYSRYVSVYMLKSKAEVLKYFDNFRQLAETQTGSTLKCLRTDNGGEYVSKRFNQFCANHGIVHQTTTPYTPQQNGLAERMNRTIVERARSMLYYQQVDKCW</sequence>
<gene>
    <name evidence="11" type="ORF">PF008_g12130</name>
</gene>
<dbReference type="Pfam" id="PF00665">
    <property type="entry name" value="rve"/>
    <property type="match status" value="1"/>
</dbReference>
<keyword evidence="8" id="KW-0808">Transferase</keyword>
<dbReference type="PANTHER" id="PTHR42648:SF11">
    <property type="entry name" value="TRANSPOSON TY4-P GAG-POL POLYPROTEIN"/>
    <property type="match status" value="1"/>
</dbReference>
<evidence type="ECO:0000259" key="10">
    <source>
        <dbReference type="PROSITE" id="PS50994"/>
    </source>
</evidence>
<organism evidence="11 12">
    <name type="scientific">Phytophthora fragariae</name>
    <dbReference type="NCBI Taxonomy" id="53985"/>
    <lineage>
        <taxon>Eukaryota</taxon>
        <taxon>Sar</taxon>
        <taxon>Stramenopiles</taxon>
        <taxon>Oomycota</taxon>
        <taxon>Peronosporomycetes</taxon>
        <taxon>Peronosporales</taxon>
        <taxon>Peronosporaceae</taxon>
        <taxon>Phytophthora</taxon>
    </lineage>
</organism>
<dbReference type="InterPro" id="IPR001584">
    <property type="entry name" value="Integrase_cat-core"/>
</dbReference>
<dbReference type="InterPro" id="IPR039537">
    <property type="entry name" value="Retrotran_Ty1/copia-like"/>
</dbReference>
<dbReference type="GO" id="GO:0046872">
    <property type="term" value="F:metal ion binding"/>
    <property type="evidence" value="ECO:0007669"/>
    <property type="project" value="UniProtKB-KW"/>
</dbReference>
<dbReference type="PANTHER" id="PTHR42648">
    <property type="entry name" value="TRANSPOSASE, PUTATIVE-RELATED"/>
    <property type="match status" value="1"/>
</dbReference>
<keyword evidence="6" id="KW-0229">DNA integration</keyword>
<protein>
    <recommendedName>
        <fullName evidence="10">Integrase catalytic domain-containing protein</fullName>
    </recommendedName>
</protein>
<evidence type="ECO:0000256" key="7">
    <source>
        <dbReference type="ARBA" id="ARBA00022918"/>
    </source>
</evidence>